<dbReference type="EMBL" id="LJZO01000050">
    <property type="protein sequence ID" value="ROV90452.1"/>
    <property type="molecule type" value="Genomic_DNA"/>
</dbReference>
<feature type="region of interest" description="Disordered" evidence="6">
    <location>
        <begin position="438"/>
        <end position="551"/>
    </location>
</feature>
<feature type="compositionally biased region" description="Low complexity" evidence="6">
    <location>
        <begin position="356"/>
        <end position="367"/>
    </location>
</feature>
<dbReference type="OrthoDB" id="432970at2759"/>
<dbReference type="Proteomes" id="UP000284375">
    <property type="component" value="Unassembled WGS sequence"/>
</dbReference>
<sequence length="978" mass="107394">MPFSTAGPVSRHRMALGRIPGLEMHENIIIPGDAGRQFLANKKYCQSEALEACQSVNGAHLVQTVDWFLEFAPAGNTNDHYKQQFWTLVRDETGINIDRLTANNLEKIYIAFQDMRRLFKTQNKRKYPDPKIEDTTDEQLFFIDLLDDTRFRFLNGLSRFQLRYGLRRDDNFGERMATRVIQWRLRLQEPEQLLVNFPEIGLDVLPVEQQDEDFKKMAENYALLFNKVSCKTDDRVAADEDAMLHVDGSNNSPKTAMLKKMELQLSNLKADIEDQKRSITGIDEKLVGLGSGMLDRFHDQEEETDKHMGDIRKLVDAVQKKQDTIAADVTETKKKVSFIMLSRTRSAGLKPATNEPTTSKPATSKAATTKKVRFTTEAAPNRAPEPTVTADSAMKKDSDMTLSRKPSAEATGDIEAEGQGGRTRARWIKTAQGVMRLVNETPQDVSRGANNQAEETANREYSSLPEKLRRSARLAGSTPEFEDTKMPVSDTDSKARQPFTTERNDVAPLTSSMGGPAVESDDTLGRDSSGNSSDSSFTDLKGLPPHNNWSFADGPYEEVDFAEKTSPIPELVADIARIVETSSPTAARVFTNNTPNIATSTEASAANKTAATARALALESARVTSSANESVEKVIDGAVAEFEYNSSKQLEVADPMLLDSTSGETHPGGDTPTIFDNMASHSPAATPSILTEIQDQRVRPRGIKRPAGEISHEEQDPMLHQTLATSDRPSPVGTPTKTGNSIESAISQGWHDVADGELSSPGVGLCLDRETVSAGRASESQEQVRLENTINCGDCGKLRKKFIICARCLKTGYCGKYCQLWNWPIHREVCDASEEAVPGEVKRQEEYLEEAWAGALQVLRENAGGRNHVTGEDNGEQADPQAMAESGFTGHGAGENNAEQCIDLLGGSGGVTGEDGAGQECLDMDADEGMEESLLTDQHVDDDVQDMEDAVFKEPPPTPESMFRSRAMALRLAQAGEI</sequence>
<protein>
    <recommendedName>
        <fullName evidence="7">MYND-type domain-containing protein</fullName>
    </recommendedName>
</protein>
<evidence type="ECO:0000259" key="7">
    <source>
        <dbReference type="PROSITE" id="PS50865"/>
    </source>
</evidence>
<keyword evidence="3" id="KW-0862">Zinc</keyword>
<evidence type="ECO:0000256" key="3">
    <source>
        <dbReference type="ARBA" id="ARBA00022833"/>
    </source>
</evidence>
<evidence type="ECO:0000313" key="8">
    <source>
        <dbReference type="EMBL" id="ROV90452.1"/>
    </source>
</evidence>
<dbReference type="SUPFAM" id="SSF144232">
    <property type="entry name" value="HIT/MYND zinc finger-like"/>
    <property type="match status" value="1"/>
</dbReference>
<dbReference type="GO" id="GO:0008270">
    <property type="term" value="F:zinc ion binding"/>
    <property type="evidence" value="ECO:0007669"/>
    <property type="project" value="UniProtKB-KW"/>
</dbReference>
<dbReference type="Gene3D" id="6.10.140.2220">
    <property type="match status" value="1"/>
</dbReference>
<keyword evidence="5" id="KW-0175">Coiled coil</keyword>
<dbReference type="Pfam" id="PF01753">
    <property type="entry name" value="zf-MYND"/>
    <property type="match status" value="1"/>
</dbReference>
<accession>A0A423VHE6</accession>
<dbReference type="STRING" id="252740.A0A423VHE6"/>
<feature type="compositionally biased region" description="Low complexity" evidence="6">
    <location>
        <begin position="527"/>
        <end position="536"/>
    </location>
</feature>
<keyword evidence="9" id="KW-1185">Reference proteome</keyword>
<evidence type="ECO:0000256" key="6">
    <source>
        <dbReference type="SAM" id="MobiDB-lite"/>
    </source>
</evidence>
<dbReference type="AlphaFoldDB" id="A0A423VHE6"/>
<comment type="caution">
    <text evidence="8">The sequence shown here is derived from an EMBL/GenBank/DDBJ whole genome shotgun (WGS) entry which is preliminary data.</text>
</comment>
<evidence type="ECO:0000256" key="4">
    <source>
        <dbReference type="PROSITE-ProRule" id="PRU00134"/>
    </source>
</evidence>
<evidence type="ECO:0000313" key="9">
    <source>
        <dbReference type="Proteomes" id="UP000284375"/>
    </source>
</evidence>
<evidence type="ECO:0000256" key="5">
    <source>
        <dbReference type="SAM" id="Coils"/>
    </source>
</evidence>
<evidence type="ECO:0000256" key="2">
    <source>
        <dbReference type="ARBA" id="ARBA00022771"/>
    </source>
</evidence>
<dbReference type="InterPro" id="IPR002893">
    <property type="entry name" value="Znf_MYND"/>
</dbReference>
<keyword evidence="1" id="KW-0479">Metal-binding</keyword>
<dbReference type="PROSITE" id="PS50865">
    <property type="entry name" value="ZF_MYND_2"/>
    <property type="match status" value="1"/>
</dbReference>
<dbReference type="PROSITE" id="PS01360">
    <property type="entry name" value="ZF_MYND_1"/>
    <property type="match status" value="1"/>
</dbReference>
<feature type="compositionally biased region" description="Polar residues" evidence="6">
    <location>
        <begin position="440"/>
        <end position="461"/>
    </location>
</feature>
<evidence type="ECO:0000256" key="1">
    <source>
        <dbReference type="ARBA" id="ARBA00022723"/>
    </source>
</evidence>
<feature type="domain" description="MYND-type" evidence="7">
    <location>
        <begin position="792"/>
        <end position="830"/>
    </location>
</feature>
<keyword evidence="2 4" id="KW-0863">Zinc-finger</keyword>
<feature type="coiled-coil region" evidence="5">
    <location>
        <begin position="258"/>
        <end position="285"/>
    </location>
</feature>
<gene>
    <name evidence="8" type="ORF">VSDG_08432</name>
</gene>
<feature type="region of interest" description="Disordered" evidence="6">
    <location>
        <begin position="347"/>
        <end position="424"/>
    </location>
</feature>
<name>A0A423VHE6_CYTCH</name>
<organism evidence="8 9">
    <name type="scientific">Cytospora chrysosperma</name>
    <name type="common">Cytospora canker fungus</name>
    <name type="synonym">Sphaeria chrysosperma</name>
    <dbReference type="NCBI Taxonomy" id="252740"/>
    <lineage>
        <taxon>Eukaryota</taxon>
        <taxon>Fungi</taxon>
        <taxon>Dikarya</taxon>
        <taxon>Ascomycota</taxon>
        <taxon>Pezizomycotina</taxon>
        <taxon>Sordariomycetes</taxon>
        <taxon>Sordariomycetidae</taxon>
        <taxon>Diaporthales</taxon>
        <taxon>Cytosporaceae</taxon>
        <taxon>Cytospora</taxon>
    </lineage>
</organism>
<reference evidence="8 9" key="1">
    <citation type="submission" date="2015-09" db="EMBL/GenBank/DDBJ databases">
        <title>Host preference determinants of Valsa canker pathogens revealed by comparative genomics.</title>
        <authorList>
            <person name="Yin Z."/>
            <person name="Huang L."/>
        </authorList>
    </citation>
    <scope>NUCLEOTIDE SEQUENCE [LARGE SCALE GENOMIC DNA]</scope>
    <source>
        <strain evidence="8 9">YSFL</strain>
    </source>
</reference>
<proteinExistence type="predicted"/>